<name>A0A392VWX0_9FABA</name>
<proteinExistence type="predicted"/>
<feature type="non-terminal residue" evidence="1">
    <location>
        <position position="1"/>
    </location>
</feature>
<accession>A0A392VWX0</accession>
<dbReference type="EMBL" id="LXQA011287645">
    <property type="protein sequence ID" value="MCI91983.1"/>
    <property type="molecule type" value="Genomic_DNA"/>
</dbReference>
<evidence type="ECO:0000313" key="2">
    <source>
        <dbReference type="Proteomes" id="UP000265520"/>
    </source>
</evidence>
<organism evidence="1 2">
    <name type="scientific">Trifolium medium</name>
    <dbReference type="NCBI Taxonomy" id="97028"/>
    <lineage>
        <taxon>Eukaryota</taxon>
        <taxon>Viridiplantae</taxon>
        <taxon>Streptophyta</taxon>
        <taxon>Embryophyta</taxon>
        <taxon>Tracheophyta</taxon>
        <taxon>Spermatophyta</taxon>
        <taxon>Magnoliopsida</taxon>
        <taxon>eudicotyledons</taxon>
        <taxon>Gunneridae</taxon>
        <taxon>Pentapetalae</taxon>
        <taxon>rosids</taxon>
        <taxon>fabids</taxon>
        <taxon>Fabales</taxon>
        <taxon>Fabaceae</taxon>
        <taxon>Papilionoideae</taxon>
        <taxon>50 kb inversion clade</taxon>
        <taxon>NPAAA clade</taxon>
        <taxon>Hologalegina</taxon>
        <taxon>IRL clade</taxon>
        <taxon>Trifolieae</taxon>
        <taxon>Trifolium</taxon>
    </lineage>
</organism>
<protein>
    <submittedName>
        <fullName evidence="1">Uncharacterized protein</fullName>
    </submittedName>
</protein>
<dbReference type="AlphaFoldDB" id="A0A392VWX0"/>
<reference evidence="1 2" key="1">
    <citation type="journal article" date="2018" name="Front. Plant Sci.">
        <title>Red Clover (Trifolium pratense) and Zigzag Clover (T. medium) - A Picture of Genomic Similarities and Differences.</title>
        <authorList>
            <person name="Dluhosova J."/>
            <person name="Istvanek J."/>
            <person name="Nedelnik J."/>
            <person name="Repkova J."/>
        </authorList>
    </citation>
    <scope>NUCLEOTIDE SEQUENCE [LARGE SCALE GENOMIC DNA]</scope>
    <source>
        <strain evidence="2">cv. 10/8</strain>
        <tissue evidence="1">Leaf</tissue>
    </source>
</reference>
<comment type="caution">
    <text evidence="1">The sequence shown here is derived from an EMBL/GenBank/DDBJ whole genome shotgun (WGS) entry which is preliminary data.</text>
</comment>
<sequence>DDLPTTRLSGDAHDTPFVYRAVLLPLFEEGELRIGQIVIIDDEIPNLDIGCKLGNQG</sequence>
<keyword evidence="2" id="KW-1185">Reference proteome</keyword>
<evidence type="ECO:0000313" key="1">
    <source>
        <dbReference type="EMBL" id="MCI91983.1"/>
    </source>
</evidence>
<dbReference type="Proteomes" id="UP000265520">
    <property type="component" value="Unassembled WGS sequence"/>
</dbReference>